<feature type="transmembrane region" description="Helical" evidence="1">
    <location>
        <begin position="6"/>
        <end position="25"/>
    </location>
</feature>
<keyword evidence="1" id="KW-0472">Membrane</keyword>
<proteinExistence type="predicted"/>
<evidence type="ECO:0000313" key="2">
    <source>
        <dbReference type="EMBL" id="KAG1293561.1"/>
    </source>
</evidence>
<comment type="caution">
    <text evidence="2">The sequence shown here is derived from an EMBL/GenBank/DDBJ whole genome shotgun (WGS) entry which is preliminary data.</text>
</comment>
<keyword evidence="3" id="KW-1185">Reference proteome</keyword>
<name>A0A9P6WVS0_RHIOR</name>
<protein>
    <submittedName>
        <fullName evidence="2">Uncharacterized protein</fullName>
    </submittedName>
</protein>
<accession>A0A9P6WVS0</accession>
<evidence type="ECO:0000256" key="1">
    <source>
        <dbReference type="SAM" id="Phobius"/>
    </source>
</evidence>
<dbReference type="Proteomes" id="UP000716291">
    <property type="component" value="Unassembled WGS sequence"/>
</dbReference>
<dbReference type="AlphaFoldDB" id="A0A9P6WVS0"/>
<gene>
    <name evidence="2" type="ORF">G6F64_013538</name>
</gene>
<sequence length="105" mass="12159">MTVFAITANAIAVLIVTLVNFIFFASDKSGFYDWCISSSTSYMTDVYHQINSNSTEVLPISLESKEDYYNCQRLFEDEIKWSFVCFAVMTVVYVRQNDRICSVFR</sequence>
<evidence type="ECO:0000313" key="3">
    <source>
        <dbReference type="Proteomes" id="UP000716291"/>
    </source>
</evidence>
<reference evidence="2" key="1">
    <citation type="journal article" date="2020" name="Microb. Genom.">
        <title>Genetic diversity of clinical and environmental Mucorales isolates obtained from an investigation of mucormycosis cases among solid organ transplant recipients.</title>
        <authorList>
            <person name="Nguyen M.H."/>
            <person name="Kaul D."/>
            <person name="Muto C."/>
            <person name="Cheng S.J."/>
            <person name="Richter R.A."/>
            <person name="Bruno V.M."/>
            <person name="Liu G."/>
            <person name="Beyhan S."/>
            <person name="Sundermann A.J."/>
            <person name="Mounaud S."/>
            <person name="Pasculle A.W."/>
            <person name="Nierman W.C."/>
            <person name="Driscoll E."/>
            <person name="Cumbie R."/>
            <person name="Clancy C.J."/>
            <person name="Dupont C.L."/>
        </authorList>
    </citation>
    <scope>NUCLEOTIDE SEQUENCE</scope>
    <source>
        <strain evidence="2">GL11</strain>
    </source>
</reference>
<dbReference type="EMBL" id="JAANQT010005737">
    <property type="protein sequence ID" value="KAG1293561.1"/>
    <property type="molecule type" value="Genomic_DNA"/>
</dbReference>
<keyword evidence="1" id="KW-1133">Transmembrane helix</keyword>
<organism evidence="2 3">
    <name type="scientific">Rhizopus oryzae</name>
    <name type="common">Mucormycosis agent</name>
    <name type="synonym">Rhizopus arrhizus var. delemar</name>
    <dbReference type="NCBI Taxonomy" id="64495"/>
    <lineage>
        <taxon>Eukaryota</taxon>
        <taxon>Fungi</taxon>
        <taxon>Fungi incertae sedis</taxon>
        <taxon>Mucoromycota</taxon>
        <taxon>Mucoromycotina</taxon>
        <taxon>Mucoromycetes</taxon>
        <taxon>Mucorales</taxon>
        <taxon>Mucorineae</taxon>
        <taxon>Rhizopodaceae</taxon>
        <taxon>Rhizopus</taxon>
    </lineage>
</organism>
<keyword evidence="1" id="KW-0812">Transmembrane</keyword>